<dbReference type="PANTHER" id="PTHR11851">
    <property type="entry name" value="METALLOPROTEASE"/>
    <property type="match status" value="1"/>
</dbReference>
<sequence>MTDTFRLDIQTVEAGGRSAWLIKDQSVPVVSIAWAWRGGAALDPAEHAGALSMGAALLTEGAGDLDNRAFADALRDEAIGLGFGAERDGFEGSLRALRTALPEAVRLANLAMRAPRLDQPAVARVRARAVAGARAQLETPRGQVGRAFWAAAFPDHPAGRPTGGTVETLSALPEEAIRAALTRQIRSGGLLVAAAGAITPDELTRLMPALFEGLPPGAPPEAPPLPAFTAFDRRVVEVASPQSAILFGQPGLPVTDPEWETAQVVLRVLAGGGFSSRLMEAVRVKRGLAYGIGAGLDVLFGQGIVVGSSATDNARVAETLAVTREEWARMAAEGPTREELDDAVAFLTGNLPLQFTDSRRIAGTLLALRRNGRPLDWLNARAERLRGLTTAQTTAVAQRLLEPGALSVAIAGQPVGL</sequence>
<dbReference type="InterPro" id="IPR011249">
    <property type="entry name" value="Metalloenz_LuxS/M16"/>
</dbReference>
<dbReference type="RefSeq" id="WP_109868812.1">
    <property type="nucleotide sequence ID" value="NZ_QGNA01000001.1"/>
</dbReference>
<dbReference type="AlphaFoldDB" id="A0A317FGK0"/>
<proteinExistence type="predicted"/>
<dbReference type="SUPFAM" id="SSF63411">
    <property type="entry name" value="LuxS/MPP-like metallohydrolase"/>
    <property type="match status" value="2"/>
</dbReference>
<dbReference type="GO" id="GO:0046872">
    <property type="term" value="F:metal ion binding"/>
    <property type="evidence" value="ECO:0007669"/>
    <property type="project" value="InterPro"/>
</dbReference>
<dbReference type="Proteomes" id="UP000245765">
    <property type="component" value="Unassembled WGS sequence"/>
</dbReference>
<dbReference type="Pfam" id="PF05193">
    <property type="entry name" value="Peptidase_M16_C"/>
    <property type="match status" value="1"/>
</dbReference>
<gene>
    <name evidence="2" type="ORF">DFH01_02510</name>
</gene>
<dbReference type="InterPro" id="IPR007863">
    <property type="entry name" value="Peptidase_M16_C"/>
</dbReference>
<keyword evidence="3" id="KW-1185">Reference proteome</keyword>
<feature type="domain" description="Peptidase M16 C-terminal" evidence="1">
    <location>
        <begin position="188"/>
        <end position="345"/>
    </location>
</feature>
<dbReference type="OrthoDB" id="9811314at2"/>
<protein>
    <submittedName>
        <fullName evidence="2">Insulinase family protein</fullName>
    </submittedName>
</protein>
<dbReference type="Gene3D" id="3.30.830.10">
    <property type="entry name" value="Metalloenzyme, LuxS/M16 peptidase-like"/>
    <property type="match status" value="2"/>
</dbReference>
<dbReference type="PANTHER" id="PTHR11851:SF224">
    <property type="entry name" value="PROCESSING PROTEASE"/>
    <property type="match status" value="1"/>
</dbReference>
<reference evidence="3" key="1">
    <citation type="submission" date="2018-05" db="EMBL/GenBank/DDBJ databases">
        <authorList>
            <person name="Du Z."/>
            <person name="Wang X."/>
        </authorList>
    </citation>
    <scope>NUCLEOTIDE SEQUENCE [LARGE SCALE GENOMIC DNA]</scope>
    <source>
        <strain evidence="3">CQN31</strain>
    </source>
</reference>
<evidence type="ECO:0000313" key="2">
    <source>
        <dbReference type="EMBL" id="PWS38191.1"/>
    </source>
</evidence>
<organism evidence="2 3">
    <name type="scientific">Falsiroseomonas bella</name>
    <dbReference type="NCBI Taxonomy" id="2184016"/>
    <lineage>
        <taxon>Bacteria</taxon>
        <taxon>Pseudomonadati</taxon>
        <taxon>Pseudomonadota</taxon>
        <taxon>Alphaproteobacteria</taxon>
        <taxon>Acetobacterales</taxon>
        <taxon>Roseomonadaceae</taxon>
        <taxon>Falsiroseomonas</taxon>
    </lineage>
</organism>
<comment type="caution">
    <text evidence="2">The sequence shown here is derived from an EMBL/GenBank/DDBJ whole genome shotgun (WGS) entry which is preliminary data.</text>
</comment>
<accession>A0A317FGK0</accession>
<evidence type="ECO:0000313" key="3">
    <source>
        <dbReference type="Proteomes" id="UP000245765"/>
    </source>
</evidence>
<dbReference type="InterPro" id="IPR050361">
    <property type="entry name" value="MPP/UQCRC_Complex"/>
</dbReference>
<dbReference type="EMBL" id="QGNA01000001">
    <property type="protein sequence ID" value="PWS38191.1"/>
    <property type="molecule type" value="Genomic_DNA"/>
</dbReference>
<name>A0A317FGK0_9PROT</name>
<evidence type="ECO:0000259" key="1">
    <source>
        <dbReference type="Pfam" id="PF05193"/>
    </source>
</evidence>